<feature type="transmembrane region" description="Helical" evidence="1">
    <location>
        <begin position="825"/>
        <end position="845"/>
    </location>
</feature>
<reference evidence="2 3" key="1">
    <citation type="submission" date="2020-07" db="EMBL/GenBank/DDBJ databases">
        <title>Sequencing the genomes of 1000 actinobacteria strains.</title>
        <authorList>
            <person name="Klenk H.-P."/>
        </authorList>
    </citation>
    <scope>NUCLEOTIDE SEQUENCE [LARGE SCALE GENOMIC DNA]</scope>
    <source>
        <strain evidence="2 3">DSM 44065</strain>
    </source>
</reference>
<proteinExistence type="predicted"/>
<dbReference type="RefSeq" id="WP_179720503.1">
    <property type="nucleotide sequence ID" value="NZ_BAABFH010000001.1"/>
</dbReference>
<comment type="caution">
    <text evidence="2">The sequence shown here is derived from an EMBL/GenBank/DDBJ whole genome shotgun (WGS) entry which is preliminary data.</text>
</comment>
<protein>
    <recommendedName>
        <fullName evidence="4">Oxidoreductase</fullName>
    </recommendedName>
</protein>
<organism evidence="2 3">
    <name type="scientific">Saccharopolyspora hordei</name>
    <dbReference type="NCBI Taxonomy" id="1838"/>
    <lineage>
        <taxon>Bacteria</taxon>
        <taxon>Bacillati</taxon>
        <taxon>Actinomycetota</taxon>
        <taxon>Actinomycetes</taxon>
        <taxon>Pseudonocardiales</taxon>
        <taxon>Pseudonocardiaceae</taxon>
        <taxon>Saccharopolyspora</taxon>
    </lineage>
</organism>
<dbReference type="AlphaFoldDB" id="A0A853AIE7"/>
<evidence type="ECO:0000256" key="1">
    <source>
        <dbReference type="SAM" id="Phobius"/>
    </source>
</evidence>
<evidence type="ECO:0008006" key="4">
    <source>
        <dbReference type="Google" id="ProtNLM"/>
    </source>
</evidence>
<dbReference type="Proteomes" id="UP000587002">
    <property type="component" value="Unassembled WGS sequence"/>
</dbReference>
<evidence type="ECO:0000313" key="2">
    <source>
        <dbReference type="EMBL" id="NYI83788.1"/>
    </source>
</evidence>
<keyword evidence="3" id="KW-1185">Reference proteome</keyword>
<gene>
    <name evidence="2" type="ORF">HNR68_002418</name>
</gene>
<sequence length="852" mass="89326">MEERLCEAFERREPLELDGEAVRADVIARLVTAPHEEGRRRSFQLSGAEITGDLDLSDCAVPVPVHLEGCRFDGEVLLHDARAARIHLDSCEVTAIRAARLRCEGPLALSHLREVGHIDLEDARTAGDLVLTGSRVHNDDNAVDLMGAQVDGDLIATGIDLAGTFFMAGAVVTGFLFLDEATLSSPGGMTVFAKVANIGLDVFAGSVRSDGELHFSGARVGGDVQLRDAEVEQPGDRAIDLCRAEVRGSVYLSDGFRCAGTVDIRHAAISGQLRLDEGEISEPAGDVAIALDWSDVTDGVEALEAPEVTGFVNLVGTRIGGAFRLCGARLHGRGGLAVNAFGASFGTGFRLERATRVTEQVSLANCTINGDVMLDGIDAVVVNLNNCAVTGDVSLTAATLTNSGAKALGIANSEISGDVLLDGMRVVGGLRLTGNKVGGDLDLHTSSLEGPGGGEHVAYFADTTVEGAIWANQEFRCTGSMRVVNVVTPHATFAGAELTSPGTVALTMSSMTADNLVLADVSVDGGVALTSSTVAHVLRMTAATVTGGALREDLDELGAFSLNLTGTSVGRRIDLGRSEFRRKVVLTDATVGDLRFDGAVLGGDCALDAARLKAGVLRLLPGEAPAGSVHLANAQVDLLLDRADAWPVGSEIDLSGFAYSRLGTGMTLRQRLDWLARATPKFAPGPYEQLATCLTAAGNDDDARAVRLAAVRRSYQQWGARGTLARTGHLLRRAWGGVQDLVLGYGYRSARAVVLFVFLWIAGGAAFALGSGPCLSGGAAEPGPCPVKADEHPTWDPFLYALDLLIPLLDLGHEKAWDVVGPSKAVMWVLMVSGWVLATAIIAAASRTLRRG</sequence>
<evidence type="ECO:0000313" key="3">
    <source>
        <dbReference type="Proteomes" id="UP000587002"/>
    </source>
</evidence>
<keyword evidence="1" id="KW-0472">Membrane</keyword>
<keyword evidence="1" id="KW-0812">Transmembrane</keyword>
<dbReference type="EMBL" id="JACCFJ010000001">
    <property type="protein sequence ID" value="NYI83788.1"/>
    <property type="molecule type" value="Genomic_DNA"/>
</dbReference>
<accession>A0A853AIE7</accession>
<name>A0A853AIE7_9PSEU</name>
<keyword evidence="1" id="KW-1133">Transmembrane helix</keyword>